<sequence length="873" mass="98029">MKCEYGIEPMGIDTQSPRLSWRLEGKGRGLAQSAYQIRVASSREALVRGEADLWDSGKTVSRSSSQIPYEGKELVSGQTVFWQVRVWDQVGTVCDWSDPSQWTMGILSDSEWQAKWIGHGEAVPNTLLRREFTTRSGLVRALAFVTGLGQYELFVNGEKVGDDLLSPGWTDYEETILYETRDLTKLLNRGNNAVGISLGNGMHHVERVPGRFAKFVGSFGQQKAIFQMYLEYEDGSVEWLLSDESWQSKAGPITFSNIYSGEDFDARLWESGWNETGFDGSGWRDAVIVDAKQGRLTGFTGGSEAIEVIETRNATEIRDLSGVGARLYDFGQNASYFPRLKISGPKGSKVRLIPGEVLYPDGRITRASMGGMHRGSAWWEYIKASDGVEEWRPQFYYQGYRYLQTQTFPAEGESEHPIIEDLRSEVVHSVAEVTGRFETSDPLLNRIRDLVRWAQRSNMVSVLTDCPHREKLGWLEQYHLNGPAIRYEFDMARMYTKGMGDMADAQTEEGLIPNIAPEFVQFKNTFRAAAEWGAAYILVAWQQYQFLGDEALIRAHWANMERYFAYLQSKVDENGILSEGLGDWYDIGPENVSRSELTLPPRTATAFYFYDALILSKMAAVLGDEASRVRYAEKARGIRADYNEAFFDEALGCYDPESQCANALPWVMGIAPEGSREGIRRALLEDLEKRDYAMTAGDVGFRYLLLALADLGEQEAVYKIISRDSAPGYAYILQQGGTALTESWFASPTSSNNHFMLGQVTEWYYRHLLGIDNAEGSVGFDRIRIAPNPVGDLEWCEGSYLSRHGEISVRWERGEGSLRIEVEIPINTEAEIVLPTAKAKSVTVDAALERIGFEGECPVYAAGSGRYVFRCAL</sequence>
<dbReference type="RefSeq" id="WP_191617489.1">
    <property type="nucleotide sequence ID" value="NZ_JACYFG010000036.1"/>
</dbReference>
<proteinExistence type="predicted"/>
<evidence type="ECO:0000313" key="8">
    <source>
        <dbReference type="EMBL" id="MBD5780385.1"/>
    </source>
</evidence>
<dbReference type="PIRSF" id="PIRSF010631">
    <property type="entry name" value="A-rhamnsds"/>
    <property type="match status" value="1"/>
</dbReference>
<evidence type="ECO:0000313" key="9">
    <source>
        <dbReference type="Proteomes" id="UP000622317"/>
    </source>
</evidence>
<accession>A0A927F9L7</accession>
<dbReference type="PANTHER" id="PTHR33307:SF11">
    <property type="entry name" value="ALPHA-L-RHAMNOSIDASE"/>
    <property type="match status" value="1"/>
</dbReference>
<feature type="domain" description="Bacterial alpha-L-rhamnosidase N-terminal" evidence="5">
    <location>
        <begin position="139"/>
        <end position="297"/>
    </location>
</feature>
<gene>
    <name evidence="8" type="ORF">IEN85_12870</name>
</gene>
<dbReference type="Pfam" id="PF05592">
    <property type="entry name" value="Bac_rhamnosid"/>
    <property type="match status" value="1"/>
</dbReference>
<dbReference type="PANTHER" id="PTHR33307">
    <property type="entry name" value="ALPHA-RHAMNOSIDASE (EUROFUNG)"/>
    <property type="match status" value="1"/>
</dbReference>
<dbReference type="EC" id="3.2.1.40" evidence="2"/>
<dbReference type="Gene3D" id="2.60.420.10">
    <property type="entry name" value="Maltose phosphorylase, domain 3"/>
    <property type="match status" value="1"/>
</dbReference>
<dbReference type="InterPro" id="IPR008902">
    <property type="entry name" value="Rhamnosid_concanavalin"/>
</dbReference>
<feature type="domain" description="Alpha-L-rhamnosidase six-hairpin glycosidase" evidence="6">
    <location>
        <begin position="434"/>
        <end position="768"/>
    </location>
</feature>
<dbReference type="GO" id="GO:0030596">
    <property type="term" value="F:alpha-L-rhamnosidase activity"/>
    <property type="evidence" value="ECO:0007669"/>
    <property type="project" value="UniProtKB-EC"/>
</dbReference>
<dbReference type="InterPro" id="IPR008928">
    <property type="entry name" value="6-hairpin_glycosidase_sf"/>
</dbReference>
<dbReference type="Gene3D" id="2.60.120.260">
    <property type="entry name" value="Galactose-binding domain-like"/>
    <property type="match status" value="2"/>
</dbReference>
<name>A0A927F9L7_9BACT</name>
<dbReference type="GO" id="GO:0005975">
    <property type="term" value="P:carbohydrate metabolic process"/>
    <property type="evidence" value="ECO:0007669"/>
    <property type="project" value="InterPro"/>
</dbReference>
<dbReference type="InterPro" id="IPR035398">
    <property type="entry name" value="Bac_rhamnosid_C"/>
</dbReference>
<evidence type="ECO:0000259" key="6">
    <source>
        <dbReference type="Pfam" id="PF17389"/>
    </source>
</evidence>
<dbReference type="InterPro" id="IPR016007">
    <property type="entry name" value="Alpha_rhamnosid"/>
</dbReference>
<evidence type="ECO:0000256" key="2">
    <source>
        <dbReference type="ARBA" id="ARBA00012652"/>
    </source>
</evidence>
<comment type="caution">
    <text evidence="8">The sequence shown here is derived from an EMBL/GenBank/DDBJ whole genome shotgun (WGS) entry which is preliminary data.</text>
</comment>
<dbReference type="Pfam" id="PF25788">
    <property type="entry name" value="Ig_Rha78A_N"/>
    <property type="match status" value="1"/>
</dbReference>
<dbReference type="AlphaFoldDB" id="A0A927F9L7"/>
<evidence type="ECO:0000259" key="4">
    <source>
        <dbReference type="Pfam" id="PF05592"/>
    </source>
</evidence>
<keyword evidence="9" id="KW-1185">Reference proteome</keyword>
<dbReference type="SUPFAM" id="SSF48208">
    <property type="entry name" value="Six-hairpin glycosidases"/>
    <property type="match status" value="1"/>
</dbReference>
<dbReference type="InterPro" id="IPR012341">
    <property type="entry name" value="6hp_glycosidase-like_sf"/>
</dbReference>
<reference evidence="8" key="1">
    <citation type="submission" date="2020-09" db="EMBL/GenBank/DDBJ databases">
        <title>Pelagicoccus enzymogenes sp. nov. with an EPS production, isolated from marine sediment.</title>
        <authorList>
            <person name="Feng X."/>
        </authorList>
    </citation>
    <scope>NUCLEOTIDE SEQUENCE</scope>
    <source>
        <strain evidence="8">NFK12</strain>
    </source>
</reference>
<evidence type="ECO:0000259" key="5">
    <source>
        <dbReference type="Pfam" id="PF08531"/>
    </source>
</evidence>
<dbReference type="Proteomes" id="UP000622317">
    <property type="component" value="Unassembled WGS sequence"/>
</dbReference>
<feature type="domain" description="Alpha-L-rhamnosidase C-terminal" evidence="7">
    <location>
        <begin position="771"/>
        <end position="843"/>
    </location>
</feature>
<dbReference type="Gene3D" id="1.50.10.10">
    <property type="match status" value="1"/>
</dbReference>
<feature type="domain" description="Alpha-L-rhamnosidase concanavalin-like" evidence="4">
    <location>
        <begin position="325"/>
        <end position="427"/>
    </location>
</feature>
<dbReference type="Pfam" id="PF17390">
    <property type="entry name" value="Bac_rhamnosid_C"/>
    <property type="match status" value="1"/>
</dbReference>
<protein>
    <recommendedName>
        <fullName evidence="2">alpha-L-rhamnosidase</fullName>
        <ecNumber evidence="2">3.2.1.40</ecNumber>
    </recommendedName>
</protein>
<dbReference type="EMBL" id="JACYFG010000036">
    <property type="protein sequence ID" value="MBD5780385.1"/>
    <property type="molecule type" value="Genomic_DNA"/>
</dbReference>
<evidence type="ECO:0000256" key="3">
    <source>
        <dbReference type="ARBA" id="ARBA00022801"/>
    </source>
</evidence>
<evidence type="ECO:0000259" key="7">
    <source>
        <dbReference type="Pfam" id="PF17390"/>
    </source>
</evidence>
<dbReference type="InterPro" id="IPR035396">
    <property type="entry name" value="Bac_rhamnosid6H"/>
</dbReference>
<evidence type="ECO:0000256" key="1">
    <source>
        <dbReference type="ARBA" id="ARBA00001445"/>
    </source>
</evidence>
<dbReference type="InterPro" id="IPR013783">
    <property type="entry name" value="Ig-like_fold"/>
</dbReference>
<keyword evidence="3 8" id="KW-0378">Hydrolase</keyword>
<dbReference type="Pfam" id="PF08531">
    <property type="entry name" value="Bac_rhamnosid_N"/>
    <property type="match status" value="1"/>
</dbReference>
<dbReference type="InterPro" id="IPR013737">
    <property type="entry name" value="Bac_rhamnosid_N"/>
</dbReference>
<organism evidence="8 9">
    <name type="scientific">Pelagicoccus enzymogenes</name>
    <dbReference type="NCBI Taxonomy" id="2773457"/>
    <lineage>
        <taxon>Bacteria</taxon>
        <taxon>Pseudomonadati</taxon>
        <taxon>Verrucomicrobiota</taxon>
        <taxon>Opitutia</taxon>
        <taxon>Puniceicoccales</taxon>
        <taxon>Pelagicoccaceae</taxon>
        <taxon>Pelagicoccus</taxon>
    </lineage>
</organism>
<comment type="catalytic activity">
    <reaction evidence="1">
        <text>Hydrolysis of terminal non-reducing alpha-L-rhamnose residues in alpha-L-rhamnosides.</text>
        <dbReference type="EC" id="3.2.1.40"/>
    </reaction>
</comment>
<dbReference type="Gene3D" id="2.60.40.10">
    <property type="entry name" value="Immunoglobulins"/>
    <property type="match status" value="1"/>
</dbReference>
<dbReference type="Pfam" id="PF17389">
    <property type="entry name" value="Bac_rhamnosid6H"/>
    <property type="match status" value="1"/>
</dbReference>